<reference evidence="1" key="2">
    <citation type="submission" date="2020-11" db="EMBL/GenBank/DDBJ databases">
        <authorList>
            <person name="McCartney M.A."/>
            <person name="Auch B."/>
            <person name="Kono T."/>
            <person name="Mallez S."/>
            <person name="Becker A."/>
            <person name="Gohl D.M."/>
            <person name="Silverstein K.A.T."/>
            <person name="Koren S."/>
            <person name="Bechman K.B."/>
            <person name="Herman A."/>
            <person name="Abrahante J.E."/>
            <person name="Garbe J."/>
        </authorList>
    </citation>
    <scope>NUCLEOTIDE SEQUENCE</scope>
    <source>
        <strain evidence="1">Duluth1</strain>
        <tissue evidence="1">Whole animal</tissue>
    </source>
</reference>
<dbReference type="AlphaFoldDB" id="A0A9D4L4Z4"/>
<accession>A0A9D4L4Z4</accession>
<evidence type="ECO:0000313" key="2">
    <source>
        <dbReference type="Proteomes" id="UP000828390"/>
    </source>
</evidence>
<reference evidence="1" key="1">
    <citation type="journal article" date="2019" name="bioRxiv">
        <title>The Genome of the Zebra Mussel, Dreissena polymorpha: A Resource for Invasive Species Research.</title>
        <authorList>
            <person name="McCartney M.A."/>
            <person name="Auch B."/>
            <person name="Kono T."/>
            <person name="Mallez S."/>
            <person name="Zhang Y."/>
            <person name="Obille A."/>
            <person name="Becker A."/>
            <person name="Abrahante J.E."/>
            <person name="Garbe J."/>
            <person name="Badalamenti J.P."/>
            <person name="Herman A."/>
            <person name="Mangelson H."/>
            <person name="Liachko I."/>
            <person name="Sullivan S."/>
            <person name="Sone E.D."/>
            <person name="Koren S."/>
            <person name="Silverstein K.A.T."/>
            <person name="Beckman K.B."/>
            <person name="Gohl D.M."/>
        </authorList>
    </citation>
    <scope>NUCLEOTIDE SEQUENCE</scope>
    <source>
        <strain evidence="1">Duluth1</strain>
        <tissue evidence="1">Whole animal</tissue>
    </source>
</reference>
<dbReference type="Proteomes" id="UP000828390">
    <property type="component" value="Unassembled WGS sequence"/>
</dbReference>
<protein>
    <submittedName>
        <fullName evidence="1">Uncharacterized protein</fullName>
    </submittedName>
</protein>
<proteinExistence type="predicted"/>
<keyword evidence="2" id="KW-1185">Reference proteome</keyword>
<comment type="caution">
    <text evidence="1">The sequence shown here is derived from an EMBL/GenBank/DDBJ whole genome shotgun (WGS) entry which is preliminary data.</text>
</comment>
<organism evidence="1 2">
    <name type="scientific">Dreissena polymorpha</name>
    <name type="common">Zebra mussel</name>
    <name type="synonym">Mytilus polymorpha</name>
    <dbReference type="NCBI Taxonomy" id="45954"/>
    <lineage>
        <taxon>Eukaryota</taxon>
        <taxon>Metazoa</taxon>
        <taxon>Spiralia</taxon>
        <taxon>Lophotrochozoa</taxon>
        <taxon>Mollusca</taxon>
        <taxon>Bivalvia</taxon>
        <taxon>Autobranchia</taxon>
        <taxon>Heteroconchia</taxon>
        <taxon>Euheterodonta</taxon>
        <taxon>Imparidentia</taxon>
        <taxon>Neoheterodontei</taxon>
        <taxon>Myida</taxon>
        <taxon>Dreissenoidea</taxon>
        <taxon>Dreissenidae</taxon>
        <taxon>Dreissena</taxon>
    </lineage>
</organism>
<sequence>MSLVRSFITGCFPVTGHVTGPVRSLITGPVMSLVMSPVRSLITGHQSYHRSGYVTGYSSSLVKKKNSTSDTLFFVEALVSDHVVTHGDGILEDLRLIVADPDLDIAGNEDVINLYVDIIGLH</sequence>
<dbReference type="EMBL" id="JAIWYP010000003">
    <property type="protein sequence ID" value="KAH3851676.1"/>
    <property type="molecule type" value="Genomic_DNA"/>
</dbReference>
<evidence type="ECO:0000313" key="1">
    <source>
        <dbReference type="EMBL" id="KAH3851676.1"/>
    </source>
</evidence>
<gene>
    <name evidence="1" type="ORF">DPMN_094160</name>
</gene>
<name>A0A9D4L4Z4_DREPO</name>